<dbReference type="EMBL" id="CP002026">
    <property type="protein sequence ID" value="ADH90364.1"/>
    <property type="molecule type" value="Genomic_DNA"/>
</dbReference>
<dbReference type="RefSeq" id="WP_013167867.1">
    <property type="nucleotide sequence ID" value="NC_014217.1"/>
</dbReference>
<reference evidence="2 3" key="1">
    <citation type="journal article" date="2012" name="Stand. Genomic Sci.">
        <title>Complete genome sequence of the facultatively chemolithoautotrophic and methylotrophic alpha Proteobacterium Starkeya novella type strain (ATCC 8093(T)).</title>
        <authorList>
            <person name="Kappler U."/>
            <person name="Davenport K."/>
            <person name="Beatson S."/>
            <person name="Lucas S."/>
            <person name="Lapidus A."/>
            <person name="Copeland A."/>
            <person name="Berry K.W."/>
            <person name="Glavina Del Rio T."/>
            <person name="Hammon N."/>
            <person name="Dalin E."/>
            <person name="Tice H."/>
            <person name="Pitluck S."/>
            <person name="Richardson P."/>
            <person name="Bruce D."/>
            <person name="Goodwin L.A."/>
            <person name="Han C."/>
            <person name="Tapia R."/>
            <person name="Detter J.C."/>
            <person name="Chang Y.J."/>
            <person name="Jeffries C.D."/>
            <person name="Land M."/>
            <person name="Hauser L."/>
            <person name="Kyrpides N.C."/>
            <person name="Goker M."/>
            <person name="Ivanova N."/>
            <person name="Klenk H.P."/>
            <person name="Woyke T."/>
        </authorList>
    </citation>
    <scope>NUCLEOTIDE SEQUENCE [LARGE SCALE GENOMIC DNA]</scope>
    <source>
        <strain evidence="3">ATCC 8093 / DSM 506 / JCM 20403 / CCM 1077 / IAM 12100 / NBRC 12443 / NCIMB 10456</strain>
    </source>
</reference>
<evidence type="ECO:0000313" key="2">
    <source>
        <dbReference type="EMBL" id="ADH90364.1"/>
    </source>
</evidence>
<dbReference type="OrthoDB" id="9813911at2"/>
<feature type="transmembrane region" description="Helical" evidence="1">
    <location>
        <begin position="19"/>
        <end position="36"/>
    </location>
</feature>
<protein>
    <recommendedName>
        <fullName evidence="4">DUF4260 domain-containing protein</fullName>
    </recommendedName>
</protein>
<feature type="transmembrane region" description="Helical" evidence="1">
    <location>
        <begin position="43"/>
        <end position="62"/>
    </location>
</feature>
<gene>
    <name evidence="2" type="ordered locus">Snov_3089</name>
</gene>
<feature type="transmembrane region" description="Helical" evidence="1">
    <location>
        <begin position="82"/>
        <end position="104"/>
    </location>
</feature>
<dbReference type="KEGG" id="sno:Snov_3089"/>
<organism evidence="2 3">
    <name type="scientific">Ancylobacter novellus (strain ATCC 8093 / DSM 506 / JCM 20403 / CCM 1077 / IAM 12100 / NBRC 12443 / NCIMB 10456)</name>
    <name type="common">Starkeya novella</name>
    <dbReference type="NCBI Taxonomy" id="639283"/>
    <lineage>
        <taxon>Bacteria</taxon>
        <taxon>Pseudomonadati</taxon>
        <taxon>Pseudomonadota</taxon>
        <taxon>Alphaproteobacteria</taxon>
        <taxon>Hyphomicrobiales</taxon>
        <taxon>Xanthobacteraceae</taxon>
        <taxon>Ancylobacter</taxon>
    </lineage>
</organism>
<proteinExistence type="predicted"/>
<dbReference type="AlphaFoldDB" id="D7A7D3"/>
<evidence type="ECO:0000313" key="3">
    <source>
        <dbReference type="Proteomes" id="UP000006633"/>
    </source>
</evidence>
<sequence>MTTDPDTGFSGAVRGAPRLLLRLEGAATAAAAILAYHHIDGGWGLFALLILAPDLSLLAYLAGPGAGAALYNAAHSYLAPALLAGIGLALGRQLPVAVALIWIAHIGIDRALGYGLKYAGGFGLTHLGRIGRRQADEDRGSSSD</sequence>
<evidence type="ECO:0000256" key="1">
    <source>
        <dbReference type="SAM" id="Phobius"/>
    </source>
</evidence>
<keyword evidence="1" id="KW-1133">Transmembrane helix</keyword>
<keyword evidence="1" id="KW-0472">Membrane</keyword>
<dbReference type="InterPro" id="IPR025356">
    <property type="entry name" value="DUF4260"/>
</dbReference>
<dbReference type="eggNOG" id="ENOG5032SZF">
    <property type="taxonomic scope" value="Bacteria"/>
</dbReference>
<dbReference type="HOGENOM" id="CLU_144225_0_0_5"/>
<dbReference type="Proteomes" id="UP000006633">
    <property type="component" value="Chromosome"/>
</dbReference>
<dbReference type="Pfam" id="PF14079">
    <property type="entry name" value="DUF4260"/>
    <property type="match status" value="1"/>
</dbReference>
<accession>D7A7D3</accession>
<keyword evidence="3" id="KW-1185">Reference proteome</keyword>
<evidence type="ECO:0008006" key="4">
    <source>
        <dbReference type="Google" id="ProtNLM"/>
    </source>
</evidence>
<keyword evidence="1" id="KW-0812">Transmembrane</keyword>
<name>D7A7D3_ANCN5</name>
<dbReference type="STRING" id="639283.Snov_3089"/>